<feature type="region of interest" description="Disordered" evidence="20">
    <location>
        <begin position="1"/>
        <end position="25"/>
    </location>
</feature>
<evidence type="ECO:0000256" key="11">
    <source>
        <dbReference type="ARBA" id="ARBA00023159"/>
    </source>
</evidence>
<dbReference type="Pfam" id="PF00105">
    <property type="entry name" value="zf-C4"/>
    <property type="match status" value="1"/>
</dbReference>
<reference evidence="23" key="2">
    <citation type="submission" date="2025-09" db="UniProtKB">
        <authorList>
            <consortium name="Ensembl"/>
        </authorList>
    </citation>
    <scope>IDENTIFICATION</scope>
</reference>
<evidence type="ECO:0000256" key="15">
    <source>
        <dbReference type="ARBA" id="ARBA00023242"/>
    </source>
</evidence>
<feature type="domain" description="Nuclear receptor" evidence="21">
    <location>
        <begin position="29"/>
        <end position="104"/>
    </location>
</feature>
<proteinExistence type="inferred from homology"/>
<dbReference type="PROSITE" id="PS00031">
    <property type="entry name" value="NUCLEAR_REC_DBD_1"/>
    <property type="match status" value="1"/>
</dbReference>
<dbReference type="InterPro" id="IPR050234">
    <property type="entry name" value="Nuclear_hormone_rcpt_NR1"/>
</dbReference>
<dbReference type="InterPro" id="IPR013088">
    <property type="entry name" value="Znf_NHR/GATA"/>
</dbReference>
<evidence type="ECO:0000256" key="6">
    <source>
        <dbReference type="ARBA" id="ARBA00022723"/>
    </source>
</evidence>
<evidence type="ECO:0000256" key="16">
    <source>
        <dbReference type="ARBA" id="ARBA00037362"/>
    </source>
</evidence>
<keyword evidence="14" id="KW-0206">Cytoskeleton</keyword>
<dbReference type="Proteomes" id="UP000694380">
    <property type="component" value="Unplaced"/>
</dbReference>
<dbReference type="PRINTS" id="PR00546">
    <property type="entry name" value="THYROIDHORMR"/>
</dbReference>
<name>A0A8C3FQG4_CHRPI</name>
<dbReference type="SUPFAM" id="SSF57716">
    <property type="entry name" value="Glucocorticoid receptor-like (DNA-binding domain)"/>
    <property type="match status" value="1"/>
</dbReference>
<comment type="function">
    <text evidence="16">Binds and transactivates the retinoic acid response elements that control expression of the retinoic acid receptor beta 2 and alcohol dehydrogenase 3 genes. Transactivates both the phenobarbital responsive element module of the human CYP2B6 gene and the CYP3A4 xenobiotic response element.</text>
</comment>
<evidence type="ECO:0000256" key="12">
    <source>
        <dbReference type="ARBA" id="ARBA00023163"/>
    </source>
</evidence>
<dbReference type="InterPro" id="IPR035500">
    <property type="entry name" value="NHR-like_dom_sf"/>
</dbReference>
<dbReference type="GO" id="GO:0030154">
    <property type="term" value="P:cell differentiation"/>
    <property type="evidence" value="ECO:0007669"/>
    <property type="project" value="TreeGrafter"/>
</dbReference>
<comment type="function">
    <text evidence="1">Nuclear hormone receptor that can act as a repressor or activator of transcription. High affinity receptor for thyroid hormones, including triiodothyronine and thyroxine.</text>
</comment>
<evidence type="ECO:0000256" key="18">
    <source>
        <dbReference type="ARBA" id="ARBA00043125"/>
    </source>
</evidence>
<dbReference type="SMART" id="SM00430">
    <property type="entry name" value="HOLI"/>
    <property type="match status" value="1"/>
</dbReference>
<dbReference type="GO" id="GO:0000122">
    <property type="term" value="P:negative regulation of transcription by RNA polymerase II"/>
    <property type="evidence" value="ECO:0007669"/>
    <property type="project" value="TreeGrafter"/>
</dbReference>
<keyword evidence="4" id="KW-0963">Cytoplasm</keyword>
<dbReference type="OMA" id="VHAGFQE"/>
<evidence type="ECO:0000256" key="2">
    <source>
        <dbReference type="ARBA" id="ARBA00004245"/>
    </source>
</evidence>
<dbReference type="InterPro" id="IPR001628">
    <property type="entry name" value="Znf_hrmn_rcpt"/>
</dbReference>
<dbReference type="GO" id="GO:0004879">
    <property type="term" value="F:nuclear receptor activity"/>
    <property type="evidence" value="ECO:0007669"/>
    <property type="project" value="InterPro"/>
</dbReference>
<dbReference type="PRINTS" id="PR00398">
    <property type="entry name" value="STRDHORMONER"/>
</dbReference>
<evidence type="ECO:0000259" key="22">
    <source>
        <dbReference type="PROSITE" id="PS51843"/>
    </source>
</evidence>
<dbReference type="Gene3D" id="3.30.50.10">
    <property type="entry name" value="Erythroid Transcription Factor GATA-1, subunit A"/>
    <property type="match status" value="1"/>
</dbReference>
<dbReference type="GeneTree" id="ENSGT00940000160641"/>
<keyword evidence="8 19" id="KW-0862">Zinc</keyword>
<keyword evidence="11" id="KW-0010">Activator</keyword>
<protein>
    <recommendedName>
        <fullName evidence="17">Nuclear receptor subfamily 1 group I member 3</fullName>
    </recommendedName>
    <alternativeName>
        <fullName evidence="18">Constitutive androstane receptor</fullName>
    </alternativeName>
</protein>
<dbReference type="GO" id="GO:0000978">
    <property type="term" value="F:RNA polymerase II cis-regulatory region sequence-specific DNA binding"/>
    <property type="evidence" value="ECO:0007669"/>
    <property type="project" value="TreeGrafter"/>
</dbReference>
<evidence type="ECO:0000259" key="21">
    <source>
        <dbReference type="PROSITE" id="PS51030"/>
    </source>
</evidence>
<dbReference type="InterPro" id="IPR000536">
    <property type="entry name" value="Nucl_hrmn_rcpt_lig-bd"/>
</dbReference>
<evidence type="ECO:0000256" key="5">
    <source>
        <dbReference type="ARBA" id="ARBA00022553"/>
    </source>
</evidence>
<dbReference type="PRINTS" id="PR00047">
    <property type="entry name" value="STROIDFINGER"/>
</dbReference>
<evidence type="ECO:0000256" key="20">
    <source>
        <dbReference type="SAM" id="MobiDB-lite"/>
    </source>
</evidence>
<evidence type="ECO:0000256" key="13">
    <source>
        <dbReference type="ARBA" id="ARBA00023170"/>
    </source>
</evidence>
<evidence type="ECO:0000256" key="17">
    <source>
        <dbReference type="ARBA" id="ARBA00040912"/>
    </source>
</evidence>
<sequence>MWVPGGQDSPGVLSLGAGSREDGEPEGEEKICAVCGDRATGYHFRVMTCEGCKGFFRRSISKGVCFTCPFTRNCTITKAKRRQCQACRLQKCLAVGMKKDMIMSEEALQMRRVLRKQKKQERELAEEPAELTEEQEQLISSLIEAHKRHFDSGFSQFVHCRVRVPTPAPPADTRAATAPRGDMLPDNFSMLPHFADLSTVLIQQVIKFAKEIPAFRSLPIDDQISLLKGATLEICQIQFNTVFNEETKAWECGQHCYTIQDGALAGFQQIYLEPLLKFHISLKKLRLHEAEYVLLLAIALFSPDHPGITQRHTVDQLQEKMALTLKSYIDQRHPLPEGRFLYAKLLLLLTELRTLKVENTRQILHIQDLTAMTPLLSEIIS</sequence>
<dbReference type="PROSITE" id="PS51030">
    <property type="entry name" value="NUCLEAR_REC_DBD_2"/>
    <property type="match status" value="1"/>
</dbReference>
<organism evidence="23 24">
    <name type="scientific">Chrysemys picta bellii</name>
    <name type="common">Western painted turtle</name>
    <name type="synonym">Emys bellii</name>
    <dbReference type="NCBI Taxonomy" id="8478"/>
    <lineage>
        <taxon>Eukaryota</taxon>
        <taxon>Metazoa</taxon>
        <taxon>Chordata</taxon>
        <taxon>Craniata</taxon>
        <taxon>Vertebrata</taxon>
        <taxon>Euteleostomi</taxon>
        <taxon>Archelosauria</taxon>
        <taxon>Testudinata</taxon>
        <taxon>Testudines</taxon>
        <taxon>Cryptodira</taxon>
        <taxon>Durocryptodira</taxon>
        <taxon>Testudinoidea</taxon>
        <taxon>Emydidae</taxon>
        <taxon>Chrysemys</taxon>
    </lineage>
</organism>
<keyword evidence="15 19" id="KW-0539">Nucleus</keyword>
<evidence type="ECO:0000256" key="7">
    <source>
        <dbReference type="ARBA" id="ARBA00022771"/>
    </source>
</evidence>
<dbReference type="AlphaFoldDB" id="A0A8C3FQG4"/>
<gene>
    <name evidence="23" type="primary">NR1I3</name>
</gene>
<evidence type="ECO:0000256" key="19">
    <source>
        <dbReference type="RuleBase" id="RU004334"/>
    </source>
</evidence>
<dbReference type="GO" id="GO:0005634">
    <property type="term" value="C:nucleus"/>
    <property type="evidence" value="ECO:0007669"/>
    <property type="project" value="UniProtKB-SubCell"/>
</dbReference>
<evidence type="ECO:0000256" key="14">
    <source>
        <dbReference type="ARBA" id="ARBA00023212"/>
    </source>
</evidence>
<dbReference type="PANTHER" id="PTHR24082">
    <property type="entry name" value="NUCLEAR HORMONE RECEPTOR"/>
    <property type="match status" value="1"/>
</dbReference>
<comment type="subcellular location">
    <subcellularLocation>
        <location evidence="2">Cytoplasm</location>
        <location evidence="2">Cytoskeleton</location>
    </subcellularLocation>
    <subcellularLocation>
        <location evidence="19">Nucleus</location>
    </subcellularLocation>
</comment>
<feature type="domain" description="NR LBD" evidence="22">
    <location>
        <begin position="134"/>
        <end position="381"/>
    </location>
</feature>
<keyword evidence="9 19" id="KW-0805">Transcription regulation</keyword>
<dbReference type="GO" id="GO:0008270">
    <property type="term" value="F:zinc ion binding"/>
    <property type="evidence" value="ECO:0007669"/>
    <property type="project" value="UniProtKB-KW"/>
</dbReference>
<dbReference type="PANTHER" id="PTHR24082:SF231">
    <property type="entry name" value="NUCLEAR RECEPTOR SUBFAMILY 1 GROUP I MEMBER 3"/>
    <property type="match status" value="1"/>
</dbReference>
<keyword evidence="24" id="KW-1185">Reference proteome</keyword>
<dbReference type="FunFam" id="3.30.50.10:FF:000044">
    <property type="entry name" value="retinoic acid receptor beta isoform X4"/>
    <property type="match status" value="1"/>
</dbReference>
<dbReference type="CDD" id="cd07156">
    <property type="entry name" value="NR_DBD_VDR_like"/>
    <property type="match status" value="1"/>
</dbReference>
<dbReference type="SMART" id="SM00399">
    <property type="entry name" value="ZnF_C4"/>
    <property type="match status" value="1"/>
</dbReference>
<keyword evidence="13 19" id="KW-0675">Receptor</keyword>
<evidence type="ECO:0000256" key="1">
    <source>
        <dbReference type="ARBA" id="ARBA00003008"/>
    </source>
</evidence>
<evidence type="ECO:0000256" key="9">
    <source>
        <dbReference type="ARBA" id="ARBA00023015"/>
    </source>
</evidence>
<dbReference type="Pfam" id="PF00104">
    <property type="entry name" value="Hormone_recep"/>
    <property type="match status" value="1"/>
</dbReference>
<evidence type="ECO:0000313" key="23">
    <source>
        <dbReference type="Ensembl" id="ENSCPBP00000012283.1"/>
    </source>
</evidence>
<evidence type="ECO:0000256" key="8">
    <source>
        <dbReference type="ARBA" id="ARBA00022833"/>
    </source>
</evidence>
<keyword evidence="7 19" id="KW-0863">Zinc-finger</keyword>
<dbReference type="Ensembl" id="ENSCPBT00000014648.1">
    <property type="protein sequence ID" value="ENSCPBP00000012283.1"/>
    <property type="gene ID" value="ENSCPBG00000009292.1"/>
</dbReference>
<evidence type="ECO:0000313" key="24">
    <source>
        <dbReference type="Proteomes" id="UP000694380"/>
    </source>
</evidence>
<evidence type="ECO:0000256" key="3">
    <source>
        <dbReference type="ARBA" id="ARBA00008092"/>
    </source>
</evidence>
<keyword evidence="6 19" id="KW-0479">Metal-binding</keyword>
<evidence type="ECO:0000256" key="10">
    <source>
        <dbReference type="ARBA" id="ARBA00023125"/>
    </source>
</evidence>
<dbReference type="Gene3D" id="1.10.565.10">
    <property type="entry name" value="Retinoid X Receptor"/>
    <property type="match status" value="1"/>
</dbReference>
<dbReference type="GO" id="GO:0045944">
    <property type="term" value="P:positive regulation of transcription by RNA polymerase II"/>
    <property type="evidence" value="ECO:0007669"/>
    <property type="project" value="TreeGrafter"/>
</dbReference>
<keyword evidence="12 19" id="KW-0804">Transcription</keyword>
<comment type="similarity">
    <text evidence="3">Belongs to the nuclear hormone receptor family. NR1 subfamily.</text>
</comment>
<dbReference type="GO" id="GO:0005856">
    <property type="term" value="C:cytoskeleton"/>
    <property type="evidence" value="ECO:0007669"/>
    <property type="project" value="UniProtKB-SubCell"/>
</dbReference>
<accession>A0A8C3FQG4</accession>
<keyword evidence="5" id="KW-0597">Phosphoprotein</keyword>
<dbReference type="PROSITE" id="PS51843">
    <property type="entry name" value="NR_LBD"/>
    <property type="match status" value="1"/>
</dbReference>
<dbReference type="InterPro" id="IPR001723">
    <property type="entry name" value="Nuclear_hrmn_rcpt"/>
</dbReference>
<reference evidence="23" key="1">
    <citation type="submission" date="2025-08" db="UniProtKB">
        <authorList>
            <consortium name="Ensembl"/>
        </authorList>
    </citation>
    <scope>IDENTIFICATION</scope>
</reference>
<dbReference type="SUPFAM" id="SSF48508">
    <property type="entry name" value="Nuclear receptor ligand-binding domain"/>
    <property type="match status" value="1"/>
</dbReference>
<dbReference type="InterPro" id="IPR001728">
    <property type="entry name" value="ThyrH_rcpt"/>
</dbReference>
<evidence type="ECO:0000256" key="4">
    <source>
        <dbReference type="ARBA" id="ARBA00022490"/>
    </source>
</evidence>
<keyword evidence="10 19" id="KW-0238">DNA-binding</keyword>